<keyword evidence="3" id="KW-1185">Reference proteome</keyword>
<dbReference type="Proteomes" id="UP000008744">
    <property type="component" value="Unassembled WGS sequence"/>
</dbReference>
<name>B4G692_DROPE</name>
<accession>B4G692</accession>
<gene>
    <name evidence="2" type="primary">Dper\GL23829</name>
    <name evidence="2" type="ORF">Dper_GL23829</name>
</gene>
<dbReference type="EMBL" id="CH479179">
    <property type="protein sequence ID" value="EDW23851.1"/>
    <property type="molecule type" value="Genomic_DNA"/>
</dbReference>
<evidence type="ECO:0000313" key="2">
    <source>
        <dbReference type="EMBL" id="EDW23851.1"/>
    </source>
</evidence>
<organism evidence="3">
    <name type="scientific">Drosophila persimilis</name>
    <name type="common">Fruit fly</name>
    <dbReference type="NCBI Taxonomy" id="7234"/>
    <lineage>
        <taxon>Eukaryota</taxon>
        <taxon>Metazoa</taxon>
        <taxon>Ecdysozoa</taxon>
        <taxon>Arthropoda</taxon>
        <taxon>Hexapoda</taxon>
        <taxon>Insecta</taxon>
        <taxon>Pterygota</taxon>
        <taxon>Neoptera</taxon>
        <taxon>Endopterygota</taxon>
        <taxon>Diptera</taxon>
        <taxon>Brachycera</taxon>
        <taxon>Muscomorpha</taxon>
        <taxon>Ephydroidea</taxon>
        <taxon>Drosophilidae</taxon>
        <taxon>Drosophila</taxon>
        <taxon>Sophophora</taxon>
    </lineage>
</organism>
<proteinExistence type="predicted"/>
<feature type="region of interest" description="Disordered" evidence="1">
    <location>
        <begin position="97"/>
        <end position="120"/>
    </location>
</feature>
<dbReference type="HOGENOM" id="CLU_1751584_0_0_1"/>
<dbReference type="AlphaFoldDB" id="B4G692"/>
<dbReference type="OMA" id="ATNCCHE"/>
<protein>
    <submittedName>
        <fullName evidence="2">GL23829</fullName>
    </submittedName>
</protein>
<evidence type="ECO:0000256" key="1">
    <source>
        <dbReference type="SAM" id="MobiDB-lite"/>
    </source>
</evidence>
<reference evidence="2 3" key="1">
    <citation type="journal article" date="2007" name="Nature">
        <title>Evolution of genes and genomes on the Drosophila phylogeny.</title>
        <authorList>
            <consortium name="Drosophila 12 Genomes Consortium"/>
            <person name="Clark A.G."/>
            <person name="Eisen M.B."/>
            <person name="Smith D.R."/>
            <person name="Bergman C.M."/>
            <person name="Oliver B."/>
            <person name="Markow T.A."/>
            <person name="Kaufman T.C."/>
            <person name="Kellis M."/>
            <person name="Gelbart W."/>
            <person name="Iyer V.N."/>
            <person name="Pollard D.A."/>
            <person name="Sackton T.B."/>
            <person name="Larracuente A.M."/>
            <person name="Singh N.D."/>
            <person name="Abad J.P."/>
            <person name="Abt D.N."/>
            <person name="Adryan B."/>
            <person name="Aguade M."/>
            <person name="Akashi H."/>
            <person name="Anderson W.W."/>
            <person name="Aquadro C.F."/>
            <person name="Ardell D.H."/>
            <person name="Arguello R."/>
            <person name="Artieri C.G."/>
            <person name="Barbash D.A."/>
            <person name="Barker D."/>
            <person name="Barsanti P."/>
            <person name="Batterham P."/>
            <person name="Batzoglou S."/>
            <person name="Begun D."/>
            <person name="Bhutkar A."/>
            <person name="Blanco E."/>
            <person name="Bosak S.A."/>
            <person name="Bradley R.K."/>
            <person name="Brand A.D."/>
            <person name="Brent M.R."/>
            <person name="Brooks A.N."/>
            <person name="Brown R.H."/>
            <person name="Butlin R.K."/>
            <person name="Caggese C."/>
            <person name="Calvi B.R."/>
            <person name="Bernardo de Carvalho A."/>
            <person name="Caspi A."/>
            <person name="Castrezana S."/>
            <person name="Celniker S.E."/>
            <person name="Chang J.L."/>
            <person name="Chapple C."/>
            <person name="Chatterji S."/>
            <person name="Chinwalla A."/>
            <person name="Civetta A."/>
            <person name="Clifton S.W."/>
            <person name="Comeron J.M."/>
            <person name="Costello J.C."/>
            <person name="Coyne J.A."/>
            <person name="Daub J."/>
            <person name="David R.G."/>
            <person name="Delcher A.L."/>
            <person name="Delehaunty K."/>
            <person name="Do C.B."/>
            <person name="Ebling H."/>
            <person name="Edwards K."/>
            <person name="Eickbush T."/>
            <person name="Evans J.D."/>
            <person name="Filipski A."/>
            <person name="Findeiss S."/>
            <person name="Freyhult E."/>
            <person name="Fulton L."/>
            <person name="Fulton R."/>
            <person name="Garcia A.C."/>
            <person name="Gardiner A."/>
            <person name="Garfield D.A."/>
            <person name="Garvin B.E."/>
            <person name="Gibson G."/>
            <person name="Gilbert D."/>
            <person name="Gnerre S."/>
            <person name="Godfrey J."/>
            <person name="Good R."/>
            <person name="Gotea V."/>
            <person name="Gravely B."/>
            <person name="Greenberg A.J."/>
            <person name="Griffiths-Jones S."/>
            <person name="Gross S."/>
            <person name="Guigo R."/>
            <person name="Gustafson E.A."/>
            <person name="Haerty W."/>
            <person name="Hahn M.W."/>
            <person name="Halligan D.L."/>
            <person name="Halpern A.L."/>
            <person name="Halter G.M."/>
            <person name="Han M.V."/>
            <person name="Heger A."/>
            <person name="Hillier L."/>
            <person name="Hinrichs A.S."/>
            <person name="Holmes I."/>
            <person name="Hoskins R.A."/>
            <person name="Hubisz M.J."/>
            <person name="Hultmark D."/>
            <person name="Huntley M.A."/>
            <person name="Jaffe D.B."/>
            <person name="Jagadeeshan S."/>
            <person name="Jeck W.R."/>
            <person name="Johnson J."/>
            <person name="Jones C.D."/>
            <person name="Jordan W.C."/>
            <person name="Karpen G.H."/>
            <person name="Kataoka E."/>
            <person name="Keightley P.D."/>
            <person name="Kheradpour P."/>
            <person name="Kirkness E.F."/>
            <person name="Koerich L.B."/>
            <person name="Kristiansen K."/>
            <person name="Kudrna D."/>
            <person name="Kulathinal R.J."/>
            <person name="Kumar S."/>
            <person name="Kwok R."/>
            <person name="Lander E."/>
            <person name="Langley C.H."/>
            <person name="Lapoint R."/>
            <person name="Lazzaro B.P."/>
            <person name="Lee S.J."/>
            <person name="Levesque L."/>
            <person name="Li R."/>
            <person name="Lin C.F."/>
            <person name="Lin M.F."/>
            <person name="Lindblad-Toh K."/>
            <person name="Llopart A."/>
            <person name="Long M."/>
            <person name="Low L."/>
            <person name="Lozovsky E."/>
            <person name="Lu J."/>
            <person name="Luo M."/>
            <person name="Machado C.A."/>
            <person name="Makalowski W."/>
            <person name="Marzo M."/>
            <person name="Matsuda M."/>
            <person name="Matzkin L."/>
            <person name="McAllister B."/>
            <person name="McBride C.S."/>
            <person name="McKernan B."/>
            <person name="McKernan K."/>
            <person name="Mendez-Lago M."/>
            <person name="Minx P."/>
            <person name="Mollenhauer M.U."/>
            <person name="Montooth K."/>
            <person name="Mount S.M."/>
            <person name="Mu X."/>
            <person name="Myers E."/>
            <person name="Negre B."/>
            <person name="Newfeld S."/>
            <person name="Nielsen R."/>
            <person name="Noor M.A."/>
            <person name="O'Grady P."/>
            <person name="Pachter L."/>
            <person name="Papaceit M."/>
            <person name="Parisi M.J."/>
            <person name="Parisi M."/>
            <person name="Parts L."/>
            <person name="Pedersen J.S."/>
            <person name="Pesole G."/>
            <person name="Phillippy A.M."/>
            <person name="Ponting C.P."/>
            <person name="Pop M."/>
            <person name="Porcelli D."/>
            <person name="Powell J.R."/>
            <person name="Prohaska S."/>
            <person name="Pruitt K."/>
            <person name="Puig M."/>
            <person name="Quesneville H."/>
            <person name="Ram K.R."/>
            <person name="Rand D."/>
            <person name="Rasmussen M.D."/>
            <person name="Reed L.K."/>
            <person name="Reenan R."/>
            <person name="Reily A."/>
            <person name="Remington K.A."/>
            <person name="Rieger T.T."/>
            <person name="Ritchie M.G."/>
            <person name="Robin C."/>
            <person name="Rogers Y.H."/>
            <person name="Rohde C."/>
            <person name="Rozas J."/>
            <person name="Rubenfield M.J."/>
            <person name="Ruiz A."/>
            <person name="Russo S."/>
            <person name="Salzberg S.L."/>
            <person name="Sanchez-Gracia A."/>
            <person name="Saranga D.J."/>
            <person name="Sato H."/>
            <person name="Schaeffer S.W."/>
            <person name="Schatz M.C."/>
            <person name="Schlenke T."/>
            <person name="Schwartz R."/>
            <person name="Segarra C."/>
            <person name="Singh R.S."/>
            <person name="Sirot L."/>
            <person name="Sirota M."/>
            <person name="Sisneros N.B."/>
            <person name="Smith C.D."/>
            <person name="Smith T.F."/>
            <person name="Spieth J."/>
            <person name="Stage D.E."/>
            <person name="Stark A."/>
            <person name="Stephan W."/>
            <person name="Strausberg R.L."/>
            <person name="Strempel S."/>
            <person name="Sturgill D."/>
            <person name="Sutton G."/>
            <person name="Sutton G.G."/>
            <person name="Tao W."/>
            <person name="Teichmann S."/>
            <person name="Tobari Y.N."/>
            <person name="Tomimura Y."/>
            <person name="Tsolas J.M."/>
            <person name="Valente V.L."/>
            <person name="Venter E."/>
            <person name="Venter J.C."/>
            <person name="Vicario S."/>
            <person name="Vieira F.G."/>
            <person name="Vilella A.J."/>
            <person name="Villasante A."/>
            <person name="Walenz B."/>
            <person name="Wang J."/>
            <person name="Wasserman M."/>
            <person name="Watts T."/>
            <person name="Wilson D."/>
            <person name="Wilson R.K."/>
            <person name="Wing R.A."/>
            <person name="Wolfner M.F."/>
            <person name="Wong A."/>
            <person name="Wong G.K."/>
            <person name="Wu C.I."/>
            <person name="Wu G."/>
            <person name="Yamamoto D."/>
            <person name="Yang H.P."/>
            <person name="Yang S.P."/>
            <person name="Yorke J.A."/>
            <person name="Yoshida K."/>
            <person name="Zdobnov E."/>
            <person name="Zhang P."/>
            <person name="Zhang Y."/>
            <person name="Zimin A.V."/>
            <person name="Baldwin J."/>
            <person name="Abdouelleil A."/>
            <person name="Abdulkadir J."/>
            <person name="Abebe A."/>
            <person name="Abera B."/>
            <person name="Abreu J."/>
            <person name="Acer S.C."/>
            <person name="Aftuck L."/>
            <person name="Alexander A."/>
            <person name="An P."/>
            <person name="Anderson E."/>
            <person name="Anderson S."/>
            <person name="Arachi H."/>
            <person name="Azer M."/>
            <person name="Bachantsang P."/>
            <person name="Barry A."/>
            <person name="Bayul T."/>
            <person name="Berlin A."/>
            <person name="Bessette D."/>
            <person name="Bloom T."/>
            <person name="Blye J."/>
            <person name="Boguslavskiy L."/>
            <person name="Bonnet C."/>
            <person name="Boukhgalter B."/>
            <person name="Bourzgui I."/>
            <person name="Brown A."/>
            <person name="Cahill P."/>
            <person name="Channer S."/>
            <person name="Cheshatsang Y."/>
            <person name="Chuda L."/>
            <person name="Citroen M."/>
            <person name="Collymore A."/>
            <person name="Cooke P."/>
            <person name="Costello M."/>
            <person name="D'Aco K."/>
            <person name="Daza R."/>
            <person name="De Haan G."/>
            <person name="DeGray S."/>
            <person name="DeMaso C."/>
            <person name="Dhargay N."/>
            <person name="Dooley K."/>
            <person name="Dooley E."/>
            <person name="Doricent M."/>
            <person name="Dorje P."/>
            <person name="Dorjee K."/>
            <person name="Dupes A."/>
            <person name="Elong R."/>
            <person name="Falk J."/>
            <person name="Farina A."/>
            <person name="Faro S."/>
            <person name="Ferguson D."/>
            <person name="Fisher S."/>
            <person name="Foley C.D."/>
            <person name="Franke A."/>
            <person name="Friedrich D."/>
            <person name="Gadbois L."/>
            <person name="Gearin G."/>
            <person name="Gearin C.R."/>
            <person name="Giannoukos G."/>
            <person name="Goode T."/>
            <person name="Graham J."/>
            <person name="Grandbois E."/>
            <person name="Grewal S."/>
            <person name="Gyaltsen K."/>
            <person name="Hafez N."/>
            <person name="Hagos B."/>
            <person name="Hall J."/>
            <person name="Henson C."/>
            <person name="Hollinger A."/>
            <person name="Honan T."/>
            <person name="Huard M.D."/>
            <person name="Hughes L."/>
            <person name="Hurhula B."/>
            <person name="Husby M.E."/>
            <person name="Kamat A."/>
            <person name="Kanga B."/>
            <person name="Kashin S."/>
            <person name="Khazanovich D."/>
            <person name="Kisner P."/>
            <person name="Lance K."/>
            <person name="Lara M."/>
            <person name="Lee W."/>
            <person name="Lennon N."/>
            <person name="Letendre F."/>
            <person name="LeVine R."/>
            <person name="Lipovsky A."/>
            <person name="Liu X."/>
            <person name="Liu J."/>
            <person name="Liu S."/>
            <person name="Lokyitsang T."/>
            <person name="Lokyitsang Y."/>
            <person name="Lubonja R."/>
            <person name="Lui A."/>
            <person name="MacDonald P."/>
            <person name="Magnisalis V."/>
            <person name="Maru K."/>
            <person name="Matthews C."/>
            <person name="McCusker W."/>
            <person name="McDonough S."/>
            <person name="Mehta T."/>
            <person name="Meldrim J."/>
            <person name="Meneus L."/>
            <person name="Mihai O."/>
            <person name="Mihalev A."/>
            <person name="Mihova T."/>
            <person name="Mittelman R."/>
            <person name="Mlenga V."/>
            <person name="Montmayeur A."/>
            <person name="Mulrain L."/>
            <person name="Navidi A."/>
            <person name="Naylor J."/>
            <person name="Negash T."/>
            <person name="Nguyen T."/>
            <person name="Nguyen N."/>
            <person name="Nicol R."/>
            <person name="Norbu C."/>
            <person name="Norbu N."/>
            <person name="Novod N."/>
            <person name="O'Neill B."/>
            <person name="Osman S."/>
            <person name="Markiewicz E."/>
            <person name="Oyono O.L."/>
            <person name="Patti C."/>
            <person name="Phunkhang P."/>
            <person name="Pierre F."/>
            <person name="Priest M."/>
            <person name="Raghuraman S."/>
            <person name="Rege F."/>
            <person name="Reyes R."/>
            <person name="Rise C."/>
            <person name="Rogov P."/>
            <person name="Ross K."/>
            <person name="Ryan E."/>
            <person name="Settipalli S."/>
            <person name="Shea T."/>
            <person name="Sherpa N."/>
            <person name="Shi L."/>
            <person name="Shih D."/>
            <person name="Sparrow T."/>
            <person name="Spaulding J."/>
            <person name="Stalker J."/>
            <person name="Stange-Thomann N."/>
            <person name="Stavropoulos S."/>
            <person name="Stone C."/>
            <person name="Strader C."/>
            <person name="Tesfaye S."/>
            <person name="Thomson T."/>
            <person name="Thoulutsang Y."/>
            <person name="Thoulutsang D."/>
            <person name="Topham K."/>
            <person name="Topping I."/>
            <person name="Tsamla T."/>
            <person name="Vassiliev H."/>
            <person name="Vo A."/>
            <person name="Wangchuk T."/>
            <person name="Wangdi T."/>
            <person name="Weiand M."/>
            <person name="Wilkinson J."/>
            <person name="Wilson A."/>
            <person name="Yadav S."/>
            <person name="Young G."/>
            <person name="Yu Q."/>
            <person name="Zembek L."/>
            <person name="Zhong D."/>
            <person name="Zimmer A."/>
            <person name="Zwirko Z."/>
            <person name="Jaffe D.B."/>
            <person name="Alvarez P."/>
            <person name="Brockman W."/>
            <person name="Butler J."/>
            <person name="Chin C."/>
            <person name="Gnerre S."/>
            <person name="Grabherr M."/>
            <person name="Kleber M."/>
            <person name="Mauceli E."/>
            <person name="MacCallum I."/>
        </authorList>
    </citation>
    <scope>NUCLEOTIDE SEQUENCE [LARGE SCALE GENOMIC DNA]</scope>
    <source>
        <strain evidence="3">MSH-3 / Tucson 14011-0111.49</strain>
    </source>
</reference>
<evidence type="ECO:0000313" key="3">
    <source>
        <dbReference type="Proteomes" id="UP000008744"/>
    </source>
</evidence>
<sequence>MTTTTSARVSCGHCQSALPVSFHCFATNCCHEQEQEQKQQQQSLRSPARLGFTFTCLSRLSAGRRLLEEIVGERLDLDLCPCPFSCSGMFICTQTDTPPVAQDGDEQEHKEREEREEEEKERLSWLLSGQCVQMLCEPLITRFHEYISQ</sequence>